<dbReference type="SUPFAM" id="SSF88713">
    <property type="entry name" value="Glycoside hydrolase/deacetylase"/>
    <property type="match status" value="1"/>
</dbReference>
<sequence>MGVLVGAAAVLGASRFTSPAAVTMAAVPPADGQTSELTGAISTLHSLVKDLQAEVGDMKRQAGLRTPLKAKPKAKGPATISEMTETCSCSAGGPTPCVCPGAKGGSRLVYPTDDYTNYENGTYASPYGYPPRDMIGYGRNYTTFQPKWPGGAKLALSFVMNYEEGGENCVLHGDEFSENLLSEIVGERKIVGERNMNMESLYEYGSRAGFWRVHKLFKERGMVLTVFAVAMALSRNPDVAKAMVEAGFEVATHGYRWIDYQNVPEEEERKHIKAAVEIQKRVVGYRPMGIYQGKPNERTRRLIIEEGGFLWDADAYSDDLPFWNFDEGKPWLIIPYTLTNNDMVFVRGANFPHEEAFFLHLAGAFDQLLKEGREGTPKMMNVGLHCRIVGQPGRAIGLARFLDYVKKHGDEVWVTTRTEIAKHWHKHHYPTKTSGWEQWG</sequence>
<reference evidence="3" key="1">
    <citation type="journal article" date="2013" name="Nature">
        <title>Pan genome of the phytoplankton Emiliania underpins its global distribution.</title>
        <authorList>
            <person name="Read B.A."/>
            <person name="Kegel J."/>
            <person name="Klute M.J."/>
            <person name="Kuo A."/>
            <person name="Lefebvre S.C."/>
            <person name="Maumus F."/>
            <person name="Mayer C."/>
            <person name="Miller J."/>
            <person name="Monier A."/>
            <person name="Salamov A."/>
            <person name="Young J."/>
            <person name="Aguilar M."/>
            <person name="Claverie J.M."/>
            <person name="Frickenhaus S."/>
            <person name="Gonzalez K."/>
            <person name="Herman E.K."/>
            <person name="Lin Y.C."/>
            <person name="Napier J."/>
            <person name="Ogata H."/>
            <person name="Sarno A.F."/>
            <person name="Shmutz J."/>
            <person name="Schroeder D."/>
            <person name="de Vargas C."/>
            <person name="Verret F."/>
            <person name="von Dassow P."/>
            <person name="Valentin K."/>
            <person name="Van de Peer Y."/>
            <person name="Wheeler G."/>
            <person name="Dacks J.B."/>
            <person name="Delwiche C.F."/>
            <person name="Dyhrman S.T."/>
            <person name="Glockner G."/>
            <person name="John U."/>
            <person name="Richards T."/>
            <person name="Worden A.Z."/>
            <person name="Zhang X."/>
            <person name="Grigoriev I.V."/>
            <person name="Allen A.E."/>
            <person name="Bidle K."/>
            <person name="Borodovsky M."/>
            <person name="Bowler C."/>
            <person name="Brownlee C."/>
            <person name="Cock J.M."/>
            <person name="Elias M."/>
            <person name="Gladyshev V.N."/>
            <person name="Groth M."/>
            <person name="Guda C."/>
            <person name="Hadaegh A."/>
            <person name="Iglesias-Rodriguez M.D."/>
            <person name="Jenkins J."/>
            <person name="Jones B.M."/>
            <person name="Lawson T."/>
            <person name="Leese F."/>
            <person name="Lindquist E."/>
            <person name="Lobanov A."/>
            <person name="Lomsadze A."/>
            <person name="Malik S.B."/>
            <person name="Marsh M.E."/>
            <person name="Mackinder L."/>
            <person name="Mock T."/>
            <person name="Mueller-Roeber B."/>
            <person name="Pagarete A."/>
            <person name="Parker M."/>
            <person name="Probert I."/>
            <person name="Quesneville H."/>
            <person name="Raines C."/>
            <person name="Rensing S.A."/>
            <person name="Riano-Pachon D.M."/>
            <person name="Richier S."/>
            <person name="Rokitta S."/>
            <person name="Shiraiwa Y."/>
            <person name="Soanes D.M."/>
            <person name="van der Giezen M."/>
            <person name="Wahlund T.M."/>
            <person name="Williams B."/>
            <person name="Wilson W."/>
            <person name="Wolfe G."/>
            <person name="Wurch L.L."/>
        </authorList>
    </citation>
    <scope>NUCLEOTIDE SEQUENCE</scope>
</reference>
<protein>
    <recommendedName>
        <fullName evidence="1">NodB homology domain-containing protein</fullName>
    </recommendedName>
</protein>
<dbReference type="STRING" id="2903.R1E349"/>
<dbReference type="InterPro" id="IPR002509">
    <property type="entry name" value="NODB_dom"/>
</dbReference>
<keyword evidence="3" id="KW-1185">Reference proteome</keyword>
<dbReference type="RefSeq" id="XP_005794437.1">
    <property type="nucleotide sequence ID" value="XM_005794380.1"/>
</dbReference>
<accession>A0A0D3L1X3</accession>
<name>A0A0D3L1X3_EMIH1</name>
<dbReference type="GeneID" id="17287278"/>
<dbReference type="HOGENOM" id="CLU_029940_0_0_1"/>
<dbReference type="CDD" id="cd10977">
    <property type="entry name" value="CE4_PuuE_SpCDA1"/>
    <property type="match status" value="1"/>
</dbReference>
<dbReference type="Gene3D" id="3.20.20.370">
    <property type="entry name" value="Glycoside hydrolase/deacetylase"/>
    <property type="match status" value="1"/>
</dbReference>
<dbReference type="GO" id="GO:0005975">
    <property type="term" value="P:carbohydrate metabolic process"/>
    <property type="evidence" value="ECO:0007669"/>
    <property type="project" value="InterPro"/>
</dbReference>
<proteinExistence type="predicted"/>
<dbReference type="PROSITE" id="PS51677">
    <property type="entry name" value="NODB"/>
    <property type="match status" value="1"/>
</dbReference>
<feature type="domain" description="NodB homology" evidence="1">
    <location>
        <begin position="196"/>
        <end position="413"/>
    </location>
</feature>
<dbReference type="PaxDb" id="2903-EOD42008"/>
<dbReference type="InterPro" id="IPR017625">
    <property type="entry name" value="PuuE"/>
</dbReference>
<dbReference type="NCBIfam" id="TIGR03212">
    <property type="entry name" value="uraD_N-term-dom"/>
    <property type="match status" value="1"/>
</dbReference>
<dbReference type="PANTHER" id="PTHR43123:SF1">
    <property type="entry name" value="POLYSACCHARIDE DEACETYLASE-RELATED"/>
    <property type="match status" value="1"/>
</dbReference>
<reference evidence="2" key="2">
    <citation type="submission" date="2024-10" db="UniProtKB">
        <authorList>
            <consortium name="EnsemblProtists"/>
        </authorList>
    </citation>
    <scope>IDENTIFICATION</scope>
</reference>
<dbReference type="GO" id="GO:0016810">
    <property type="term" value="F:hydrolase activity, acting on carbon-nitrogen (but not peptide) bonds"/>
    <property type="evidence" value="ECO:0007669"/>
    <property type="project" value="InterPro"/>
</dbReference>
<dbReference type="InterPro" id="IPR011330">
    <property type="entry name" value="Glyco_hydro/deAcase_b/a-brl"/>
</dbReference>
<evidence type="ECO:0000313" key="2">
    <source>
        <dbReference type="EnsemblProtists" id="EOD42008"/>
    </source>
</evidence>
<dbReference type="PANTHER" id="PTHR43123">
    <property type="entry name" value="POLYSACCHARIDE DEACETYLASE-RELATED"/>
    <property type="match status" value="1"/>
</dbReference>
<dbReference type="eggNOG" id="ENOG502QQRF">
    <property type="taxonomic scope" value="Eukaryota"/>
</dbReference>
<dbReference type="Pfam" id="PF01522">
    <property type="entry name" value="Polysacc_deac_1"/>
    <property type="match status" value="1"/>
</dbReference>
<dbReference type="Proteomes" id="UP000013827">
    <property type="component" value="Unassembled WGS sequence"/>
</dbReference>
<dbReference type="EnsemblProtists" id="EOD42008">
    <property type="protein sequence ID" value="EOD42008"/>
    <property type="gene ID" value="EMIHUDRAFT_194677"/>
</dbReference>
<evidence type="ECO:0000313" key="3">
    <source>
        <dbReference type="Proteomes" id="UP000013827"/>
    </source>
</evidence>
<dbReference type="KEGG" id="ehx:EMIHUDRAFT_194677"/>
<dbReference type="AlphaFoldDB" id="A0A0D3L1X3"/>
<dbReference type="OMA" id="DLPYWEP"/>
<evidence type="ECO:0000259" key="1">
    <source>
        <dbReference type="PROSITE" id="PS51677"/>
    </source>
</evidence>
<organism evidence="2 3">
    <name type="scientific">Emiliania huxleyi (strain CCMP1516)</name>
    <dbReference type="NCBI Taxonomy" id="280463"/>
    <lineage>
        <taxon>Eukaryota</taxon>
        <taxon>Haptista</taxon>
        <taxon>Haptophyta</taxon>
        <taxon>Prymnesiophyceae</taxon>
        <taxon>Isochrysidales</taxon>
        <taxon>Noelaerhabdaceae</taxon>
        <taxon>Emiliania</taxon>
    </lineage>
</organism>